<dbReference type="InterPro" id="IPR012349">
    <property type="entry name" value="Split_barrel_FMN-bd"/>
</dbReference>
<name>A0ABV2WY04_9NOCA</name>
<gene>
    <name evidence="1" type="ORF">ABZ510_28290</name>
</gene>
<protein>
    <submittedName>
        <fullName evidence="1">Pyridoxamine 5'-phosphate oxidase family protein</fullName>
    </submittedName>
</protein>
<evidence type="ECO:0000313" key="1">
    <source>
        <dbReference type="EMBL" id="MEU1955743.1"/>
    </source>
</evidence>
<dbReference type="Gene3D" id="2.30.110.10">
    <property type="entry name" value="Electron Transport, Fmn-binding Protein, Chain A"/>
    <property type="match status" value="2"/>
</dbReference>
<dbReference type="PANTHER" id="PTHR42815:SF2">
    <property type="entry name" value="FAD-BINDING, PUTATIVE (AFU_ORTHOLOGUE AFUA_6G07600)-RELATED"/>
    <property type="match status" value="1"/>
</dbReference>
<accession>A0ABV2WY04</accession>
<reference evidence="1 2" key="1">
    <citation type="submission" date="2024-06" db="EMBL/GenBank/DDBJ databases">
        <title>The Natural Products Discovery Center: Release of the First 8490 Sequenced Strains for Exploring Actinobacteria Biosynthetic Diversity.</title>
        <authorList>
            <person name="Kalkreuter E."/>
            <person name="Kautsar S.A."/>
            <person name="Yang D."/>
            <person name="Bader C.D."/>
            <person name="Teijaro C.N."/>
            <person name="Fluegel L."/>
            <person name="Davis C.M."/>
            <person name="Simpson J.R."/>
            <person name="Lauterbach L."/>
            <person name="Steele A.D."/>
            <person name="Gui C."/>
            <person name="Meng S."/>
            <person name="Li G."/>
            <person name="Viehrig K."/>
            <person name="Ye F."/>
            <person name="Su P."/>
            <person name="Kiefer A.F."/>
            <person name="Nichols A."/>
            <person name="Cepeda A.J."/>
            <person name="Yan W."/>
            <person name="Fan B."/>
            <person name="Jiang Y."/>
            <person name="Adhikari A."/>
            <person name="Zheng C.-J."/>
            <person name="Schuster L."/>
            <person name="Cowan T.M."/>
            <person name="Smanski M.J."/>
            <person name="Chevrette M.G."/>
            <person name="De Carvalho L.P.S."/>
            <person name="Shen B."/>
        </authorList>
    </citation>
    <scope>NUCLEOTIDE SEQUENCE [LARGE SCALE GENOMIC DNA]</scope>
    <source>
        <strain evidence="1 2">NPDC019708</strain>
    </source>
</reference>
<dbReference type="RefSeq" id="WP_356959735.1">
    <property type="nucleotide sequence ID" value="NZ_JBEYBD010000034.1"/>
</dbReference>
<sequence>MNVFHPGELAVQRRAGQADIAEKVGRTVRTAIPEAAARFLAEQPMVVLAAMDDEGRPWVTQLAGAPGFLRALDEYTLEIAAVPRRGDPLTPPDRPWRVGLLAVEPDRRRRMRANGTVRRIGDRLRMTVDQVYSNCPKYISRRHIVAVAEQPPTDVRHGIELDARQRAAIAAADAFFVGSTDTAGRADASHRGGDPGFVEVRAPNRLYWPEYRGNSMFMTLGNLMVEPRCGVLIPDWDTGGLLHLTGTAELSWATGPGGPAGVEFTVHAVAERLAGPLRWSPPELSPVNP</sequence>
<dbReference type="Proteomes" id="UP001550628">
    <property type="component" value="Unassembled WGS sequence"/>
</dbReference>
<dbReference type="SUPFAM" id="SSF50475">
    <property type="entry name" value="FMN-binding split barrel"/>
    <property type="match status" value="2"/>
</dbReference>
<dbReference type="PANTHER" id="PTHR42815">
    <property type="entry name" value="FAD-BINDING, PUTATIVE (AFU_ORTHOLOGUE AFUA_6G07600)-RELATED"/>
    <property type="match status" value="1"/>
</dbReference>
<proteinExistence type="predicted"/>
<comment type="caution">
    <text evidence="1">The sequence shown here is derived from an EMBL/GenBank/DDBJ whole genome shotgun (WGS) entry which is preliminary data.</text>
</comment>
<evidence type="ECO:0000313" key="2">
    <source>
        <dbReference type="Proteomes" id="UP001550628"/>
    </source>
</evidence>
<organism evidence="1 2">
    <name type="scientific">Nocardia rhamnosiphila</name>
    <dbReference type="NCBI Taxonomy" id="426716"/>
    <lineage>
        <taxon>Bacteria</taxon>
        <taxon>Bacillati</taxon>
        <taxon>Actinomycetota</taxon>
        <taxon>Actinomycetes</taxon>
        <taxon>Mycobacteriales</taxon>
        <taxon>Nocardiaceae</taxon>
        <taxon>Nocardia</taxon>
    </lineage>
</organism>
<keyword evidence="2" id="KW-1185">Reference proteome</keyword>
<dbReference type="EMBL" id="JBEYBF010000027">
    <property type="protein sequence ID" value="MEU1955743.1"/>
    <property type="molecule type" value="Genomic_DNA"/>
</dbReference>